<keyword evidence="3" id="KW-1185">Reference proteome</keyword>
<proteinExistence type="predicted"/>
<dbReference type="Proteomes" id="UP001500466">
    <property type="component" value="Unassembled WGS sequence"/>
</dbReference>
<dbReference type="PANTHER" id="PTHR33418:SF1">
    <property type="entry name" value="HELICASE-ASSOCIATED DOMAIN-CONTAINING PROTEIN"/>
    <property type="match status" value="1"/>
</dbReference>
<protein>
    <recommendedName>
        <fullName evidence="1">Helicase-associated domain-containing protein</fullName>
    </recommendedName>
</protein>
<comment type="caution">
    <text evidence="2">The sequence shown here is derived from an EMBL/GenBank/DDBJ whole genome shotgun (WGS) entry which is preliminary data.</text>
</comment>
<dbReference type="Pfam" id="PF03457">
    <property type="entry name" value="HA"/>
    <property type="match status" value="2"/>
</dbReference>
<evidence type="ECO:0000259" key="1">
    <source>
        <dbReference type="Pfam" id="PF03457"/>
    </source>
</evidence>
<evidence type="ECO:0000313" key="2">
    <source>
        <dbReference type="EMBL" id="GAA4966471.1"/>
    </source>
</evidence>
<dbReference type="InterPro" id="IPR005114">
    <property type="entry name" value="Helicase_assoc"/>
</dbReference>
<accession>A0ABP9HBI9</accession>
<dbReference type="Gene3D" id="6.10.140.530">
    <property type="match status" value="1"/>
</dbReference>
<gene>
    <name evidence="2" type="ORF">GCM10023205_33880</name>
</gene>
<feature type="domain" description="Helicase-associated" evidence="1">
    <location>
        <begin position="30"/>
        <end position="62"/>
    </location>
</feature>
<sequence>MCLMMVGACLHALLARARSPPRPAGPPRRSYPLGIWINRQRTVYAAGTLTGLRVQRLEGLGMVWDYADEAFDEGLAAARAYFADHGTLAAPQTATAPDRPVGQWLSNQRRPGFLAGHPERAEALAAIEPDWNPAWPLDWQRHYAGVRESLTAGAKLDELIPGVTIHGRDSSQGCRAPFGVPAGGSTAPCTRSPTTVMPAPG</sequence>
<feature type="domain" description="Helicase-associated" evidence="1">
    <location>
        <begin position="68"/>
        <end position="128"/>
    </location>
</feature>
<reference evidence="3" key="1">
    <citation type="journal article" date="2019" name="Int. J. Syst. Evol. Microbiol.">
        <title>The Global Catalogue of Microorganisms (GCM) 10K type strain sequencing project: providing services to taxonomists for standard genome sequencing and annotation.</title>
        <authorList>
            <consortium name="The Broad Institute Genomics Platform"/>
            <consortium name="The Broad Institute Genome Sequencing Center for Infectious Disease"/>
            <person name="Wu L."/>
            <person name="Ma J."/>
        </authorList>
    </citation>
    <scope>NUCLEOTIDE SEQUENCE [LARGE SCALE GENOMIC DNA]</scope>
    <source>
        <strain evidence="3">JCM 17986</strain>
    </source>
</reference>
<dbReference type="EMBL" id="BAABHS010000011">
    <property type="protein sequence ID" value="GAA4966471.1"/>
    <property type="molecule type" value="Genomic_DNA"/>
</dbReference>
<organism evidence="2 3">
    <name type="scientific">Yinghuangia aomiensis</name>
    <dbReference type="NCBI Taxonomy" id="676205"/>
    <lineage>
        <taxon>Bacteria</taxon>
        <taxon>Bacillati</taxon>
        <taxon>Actinomycetota</taxon>
        <taxon>Actinomycetes</taxon>
        <taxon>Kitasatosporales</taxon>
        <taxon>Streptomycetaceae</taxon>
        <taxon>Yinghuangia</taxon>
    </lineage>
</organism>
<evidence type="ECO:0000313" key="3">
    <source>
        <dbReference type="Proteomes" id="UP001500466"/>
    </source>
</evidence>
<name>A0ABP9HBI9_9ACTN</name>
<dbReference type="PANTHER" id="PTHR33418">
    <property type="entry name" value="HELICASE-ASSOCIATED"/>
    <property type="match status" value="1"/>
</dbReference>